<keyword evidence="1" id="KW-1133">Transmembrane helix</keyword>
<evidence type="ECO:0000313" key="3">
    <source>
        <dbReference type="Proteomes" id="UP000792374"/>
    </source>
</evidence>
<evidence type="ECO:0000313" key="2">
    <source>
        <dbReference type="EMBL" id="CCU56142.1"/>
    </source>
</evidence>
<feature type="transmembrane region" description="Helical" evidence="1">
    <location>
        <begin position="6"/>
        <end position="29"/>
    </location>
</feature>
<keyword evidence="1" id="KW-0472">Membrane</keyword>
<proteinExistence type="predicted"/>
<reference evidence="2" key="1">
    <citation type="journal article" date="2013" name="J. Virol.">
        <title>New Insights into the Evolution of Entomopoxvirinae from the Complete Genome Sequences of Four Entomopoxviruses Infecting Adoxophyes honmai, Choristoneura biennis, Choristoneura rosaceana, and Mythimna separata.</title>
        <authorList>
            <person name="Theze J."/>
            <person name="Takatsuka J."/>
            <person name="Li Z."/>
            <person name="Gallais J."/>
            <person name="Doucet D."/>
            <person name="Arif B."/>
            <person name="Nakai M."/>
            <person name="Herniou E.A."/>
        </authorList>
    </citation>
    <scope>NUCLEOTIDE SEQUENCE</scope>
</reference>
<keyword evidence="1" id="KW-0812">Transmembrane</keyword>
<protein>
    <submittedName>
        <fullName evidence="2">Uncharacterized protein</fullName>
    </submittedName>
</protein>
<dbReference type="RefSeq" id="YP_008004644.1">
    <property type="nucleotide sequence ID" value="NC_021249.1"/>
</dbReference>
<organism evidence="2 3">
    <name type="scientific">Choristoneura rosaceana entomopoxvirus 'L'</name>
    <dbReference type="NCBI Taxonomy" id="1293539"/>
    <lineage>
        <taxon>Viruses</taxon>
        <taxon>Varidnaviria</taxon>
        <taxon>Bamfordvirae</taxon>
        <taxon>Nucleocytoviricota</taxon>
        <taxon>Pokkesviricetes</taxon>
        <taxon>Chitovirales</taxon>
        <taxon>Poxviridae</taxon>
        <taxon>Entomopoxvirinae</taxon>
        <taxon>Betaentomopoxvirus</taxon>
        <taxon>Betaentomopoxvirus crosaceana</taxon>
        <taxon>Choristoneura rosaceana entomopoxvirus</taxon>
    </lineage>
</organism>
<keyword evidence="3" id="KW-1185">Reference proteome</keyword>
<accession>A0ABM9QKQ2</accession>
<evidence type="ECO:0000256" key="1">
    <source>
        <dbReference type="SAM" id="Phobius"/>
    </source>
</evidence>
<sequence>MINFKYIYTNIIYYINIYFIQYIYINIIFPFKKYIFLNQNVEILELLFNDEMNTFYVNIYKLFKNNNFINVINKLKEILDMKRDIINIESINNIFSTISNELDENYPDKINFILNHRLMPNLIDEIKNILNLSNLDNSNNINDIIISLIDDVINIINNDDDTKNVLYEFFKIYNNDNKTIECLRNYIDNEIISEIVFVIIKNLLNLYLKMRVDNININNTSVANI</sequence>
<dbReference type="GeneID" id="15613565"/>
<name>A0ABM9QKQ2_9POXV</name>
<gene>
    <name evidence="2" type="ORF">CHREV_240</name>
</gene>
<dbReference type="EMBL" id="HF679133">
    <property type="protein sequence ID" value="CCU56142.1"/>
    <property type="molecule type" value="Genomic_DNA"/>
</dbReference>
<dbReference type="Proteomes" id="UP000792374">
    <property type="component" value="Genome"/>
</dbReference>